<sequence>MVRSVTFESNQCQYYLKKFTNVTVVGRSLDGIDALIQNAVYASQSACPNGWTVENSICTLNVDETTCNEYASFLNITWDGTSCVAPKMNVTYKCASSSYTARNYPDGSYCYRVFPRWSGVVGNSTYYDMSNTYCNTLTKGYLASIHSEAENNDINTLQNALNATDKGMMIGLVSTTSTVTSTDNFYWLDGTGVYYSNIEAAGTGSQFLFTLMTASTGKWSTTSTDQNSFKYLVCKVSAKVTMTPM</sequence>
<dbReference type="Gene3D" id="3.10.100.10">
    <property type="entry name" value="Mannose-Binding Protein A, subunit A"/>
    <property type="match status" value="1"/>
</dbReference>
<evidence type="ECO:0000313" key="3">
    <source>
        <dbReference type="WBParaSite" id="Pan_g10234.t1"/>
    </source>
</evidence>
<reference evidence="3" key="2">
    <citation type="submission" date="2020-10" db="UniProtKB">
        <authorList>
            <consortium name="WormBaseParasite"/>
        </authorList>
    </citation>
    <scope>IDENTIFICATION</scope>
</reference>
<evidence type="ECO:0000259" key="1">
    <source>
        <dbReference type="PROSITE" id="PS50041"/>
    </source>
</evidence>
<evidence type="ECO:0000313" key="2">
    <source>
        <dbReference type="Proteomes" id="UP000492821"/>
    </source>
</evidence>
<dbReference type="WBParaSite" id="Pan_g10234.t1">
    <property type="protein sequence ID" value="Pan_g10234.t1"/>
    <property type="gene ID" value="Pan_g10234"/>
</dbReference>
<dbReference type="InterPro" id="IPR001304">
    <property type="entry name" value="C-type_lectin-like"/>
</dbReference>
<protein>
    <submittedName>
        <fullName evidence="3">C-type lectin domain-containing protein</fullName>
    </submittedName>
</protein>
<name>A0A7E4ULM8_PANRE</name>
<dbReference type="Proteomes" id="UP000492821">
    <property type="component" value="Unassembled WGS sequence"/>
</dbReference>
<organism evidence="2 3">
    <name type="scientific">Panagrellus redivivus</name>
    <name type="common">Microworm</name>
    <dbReference type="NCBI Taxonomy" id="6233"/>
    <lineage>
        <taxon>Eukaryota</taxon>
        <taxon>Metazoa</taxon>
        <taxon>Ecdysozoa</taxon>
        <taxon>Nematoda</taxon>
        <taxon>Chromadorea</taxon>
        <taxon>Rhabditida</taxon>
        <taxon>Tylenchina</taxon>
        <taxon>Panagrolaimomorpha</taxon>
        <taxon>Panagrolaimoidea</taxon>
        <taxon>Panagrolaimidae</taxon>
        <taxon>Panagrellus</taxon>
    </lineage>
</organism>
<feature type="domain" description="C-type lectin" evidence="1">
    <location>
        <begin position="106"/>
        <end position="220"/>
    </location>
</feature>
<dbReference type="InterPro" id="IPR016186">
    <property type="entry name" value="C-type_lectin-like/link_sf"/>
</dbReference>
<dbReference type="PROSITE" id="PS50041">
    <property type="entry name" value="C_TYPE_LECTIN_2"/>
    <property type="match status" value="1"/>
</dbReference>
<keyword evidence="2" id="KW-1185">Reference proteome</keyword>
<dbReference type="SMART" id="SM00034">
    <property type="entry name" value="CLECT"/>
    <property type="match status" value="1"/>
</dbReference>
<reference evidence="2" key="1">
    <citation type="journal article" date="2013" name="Genetics">
        <title>The draft genome and transcriptome of Panagrellus redivivus are shaped by the harsh demands of a free-living lifestyle.</title>
        <authorList>
            <person name="Srinivasan J."/>
            <person name="Dillman A.R."/>
            <person name="Macchietto M.G."/>
            <person name="Heikkinen L."/>
            <person name="Lakso M."/>
            <person name="Fracchia K.M."/>
            <person name="Antoshechkin I."/>
            <person name="Mortazavi A."/>
            <person name="Wong G."/>
            <person name="Sternberg P.W."/>
        </authorList>
    </citation>
    <scope>NUCLEOTIDE SEQUENCE [LARGE SCALE GENOMIC DNA]</scope>
    <source>
        <strain evidence="2">MT8872</strain>
    </source>
</reference>
<dbReference type="AlphaFoldDB" id="A0A7E4ULM8"/>
<dbReference type="SUPFAM" id="SSF56436">
    <property type="entry name" value="C-type lectin-like"/>
    <property type="match status" value="1"/>
</dbReference>
<accession>A0A7E4ULM8</accession>
<proteinExistence type="predicted"/>
<dbReference type="InterPro" id="IPR016187">
    <property type="entry name" value="CTDL_fold"/>
</dbReference>